<evidence type="ECO:0000256" key="3">
    <source>
        <dbReference type="ARBA" id="ARBA00022603"/>
    </source>
</evidence>
<dbReference type="AlphaFoldDB" id="A0A9W8I8Y2"/>
<keyword evidence="5" id="KW-0949">S-adenosyl-L-methionine</keyword>
<dbReference type="EMBL" id="JANBUW010000099">
    <property type="protein sequence ID" value="KAJ2849180.1"/>
    <property type="molecule type" value="Genomic_DNA"/>
</dbReference>
<dbReference type="InterPro" id="IPR049470">
    <property type="entry name" value="TRM61_C"/>
</dbReference>
<dbReference type="GO" id="GO:0005739">
    <property type="term" value="C:mitochondrion"/>
    <property type="evidence" value="ECO:0007669"/>
    <property type="project" value="TreeGrafter"/>
</dbReference>
<comment type="caution">
    <text evidence="9">The sequence shown here is derived from an EMBL/GenBank/DDBJ whole genome shotgun (WGS) entry which is preliminary data.</text>
</comment>
<keyword evidence="6" id="KW-0819">tRNA processing</keyword>
<dbReference type="PANTHER" id="PTHR12133">
    <property type="entry name" value="TRNA (ADENINE(58)-N(1))-METHYLTRANSFERASE"/>
    <property type="match status" value="1"/>
</dbReference>
<proteinExistence type="predicted"/>
<keyword evidence="10" id="KW-1185">Reference proteome</keyword>
<evidence type="ECO:0000313" key="9">
    <source>
        <dbReference type="EMBL" id="KAJ2849180.1"/>
    </source>
</evidence>
<dbReference type="Gene3D" id="3.40.50.150">
    <property type="entry name" value="Vaccinia Virus protein VP39"/>
    <property type="match status" value="1"/>
</dbReference>
<protein>
    <recommendedName>
        <fullName evidence="2">tRNA (adenine(58)-N(1))-methyltransferase catalytic subunit TRM61</fullName>
        <ecNumber evidence="1">2.1.1.220</ecNumber>
    </recommendedName>
    <alternativeName>
        <fullName evidence="7">tRNA(m1A58)-methyltransferase subunit TRM61</fullName>
    </alternativeName>
</protein>
<dbReference type="PROSITE" id="PS51620">
    <property type="entry name" value="SAM_TRM61"/>
    <property type="match status" value="1"/>
</dbReference>
<dbReference type="InterPro" id="IPR014816">
    <property type="entry name" value="tRNA_MeTrfase_Gcd14"/>
</dbReference>
<dbReference type="CDD" id="cd02440">
    <property type="entry name" value="AdoMet_MTases"/>
    <property type="match status" value="1"/>
</dbReference>
<evidence type="ECO:0000256" key="5">
    <source>
        <dbReference type="ARBA" id="ARBA00022691"/>
    </source>
</evidence>
<accession>A0A9W8I8Y2</accession>
<dbReference type="EC" id="2.1.1.220" evidence="1"/>
<dbReference type="Gene3D" id="3.10.330.20">
    <property type="match status" value="1"/>
</dbReference>
<evidence type="ECO:0000256" key="4">
    <source>
        <dbReference type="ARBA" id="ARBA00022679"/>
    </source>
</evidence>
<dbReference type="PANTHER" id="PTHR12133:SF1">
    <property type="entry name" value="TRNA (ADENINE(58)-N(1))-METHYLTRANSFERASE, MITOCHONDRIAL"/>
    <property type="match status" value="1"/>
</dbReference>
<evidence type="ECO:0000256" key="6">
    <source>
        <dbReference type="ARBA" id="ARBA00022694"/>
    </source>
</evidence>
<feature type="domain" description="tRNA (adenine(58)-N(1))-methyltransferase catalytic subunit TRM61 C-terminal" evidence="8">
    <location>
        <begin position="240"/>
        <end position="330"/>
    </location>
</feature>
<keyword evidence="4" id="KW-0808">Transferase</keyword>
<dbReference type="Proteomes" id="UP001139887">
    <property type="component" value="Unassembled WGS sequence"/>
</dbReference>
<evidence type="ECO:0000256" key="1">
    <source>
        <dbReference type="ARBA" id="ARBA00012796"/>
    </source>
</evidence>
<name>A0A9W8I8Y2_9FUNG</name>
<dbReference type="SUPFAM" id="SSF53335">
    <property type="entry name" value="S-adenosyl-L-methionine-dependent methyltransferases"/>
    <property type="match status" value="1"/>
</dbReference>
<dbReference type="GO" id="GO:0160107">
    <property type="term" value="F:tRNA (adenine(58)-N1)-methyltransferase activity"/>
    <property type="evidence" value="ECO:0007669"/>
    <property type="project" value="UniProtKB-EC"/>
</dbReference>
<dbReference type="GO" id="GO:0030488">
    <property type="term" value="P:tRNA methylation"/>
    <property type="evidence" value="ECO:0007669"/>
    <property type="project" value="InterPro"/>
</dbReference>
<sequence length="353" mass="39002">MRAQTIELARQVSTRSLFTQAAFAEGDMVLLRESSKTGKSTLIGPLTPEGQYGTTKGIIPHASIIGKLPRTRIKAETKLGYNGQYIVQFPTLADYVLLCTRQRTPIYPKDASAIVSMLDISNGDRILEAGTGNAGLTMYLARAVGQSGKVFTVERNKHILLHAQKLVAQFQRGSLLPSILFYHGDLSNVINEIACSIDTSLTSKLGLTISEGLTTSIGPNELASENTNSEDLWKQYGNLIAPLFDGIVLDMPMPWIQLPRAFVFLKLDRFIVCYLPNISQVMQLVRACLRWPLIVEDVVEVDWRSWDVKTAAVRNPENAAQANEINDAMVCRPTHSPMPHTAFLVKLRKCGST</sequence>
<dbReference type="GO" id="GO:0031515">
    <property type="term" value="C:tRNA (m1A) methyltransferase complex"/>
    <property type="evidence" value="ECO:0007669"/>
    <property type="project" value="InterPro"/>
</dbReference>
<reference evidence="9" key="1">
    <citation type="submission" date="2022-07" db="EMBL/GenBank/DDBJ databases">
        <title>Phylogenomic reconstructions and comparative analyses of Kickxellomycotina fungi.</title>
        <authorList>
            <person name="Reynolds N.K."/>
            <person name="Stajich J.E."/>
            <person name="Barry K."/>
            <person name="Grigoriev I.V."/>
            <person name="Crous P."/>
            <person name="Smith M.E."/>
        </authorList>
    </citation>
    <scope>NUCLEOTIDE SEQUENCE</scope>
    <source>
        <strain evidence="9">NRRL 1566</strain>
    </source>
</reference>
<evidence type="ECO:0000259" key="8">
    <source>
        <dbReference type="Pfam" id="PF08704"/>
    </source>
</evidence>
<dbReference type="OrthoDB" id="5585464at2759"/>
<keyword evidence="3" id="KW-0489">Methyltransferase</keyword>
<gene>
    <name evidence="9" type="ORF">IWW36_002815</name>
</gene>
<feature type="domain" description="tRNA (adenine(58)-N(1))-methyltransferase catalytic subunit TRM61 C-terminal" evidence="8">
    <location>
        <begin position="103"/>
        <end position="185"/>
    </location>
</feature>
<evidence type="ECO:0000256" key="7">
    <source>
        <dbReference type="ARBA" id="ARBA00033309"/>
    </source>
</evidence>
<evidence type="ECO:0000256" key="2">
    <source>
        <dbReference type="ARBA" id="ARBA00015963"/>
    </source>
</evidence>
<organism evidence="9 10">
    <name type="scientific">Coemansia brasiliensis</name>
    <dbReference type="NCBI Taxonomy" id="2650707"/>
    <lineage>
        <taxon>Eukaryota</taxon>
        <taxon>Fungi</taxon>
        <taxon>Fungi incertae sedis</taxon>
        <taxon>Zoopagomycota</taxon>
        <taxon>Kickxellomycotina</taxon>
        <taxon>Kickxellomycetes</taxon>
        <taxon>Kickxellales</taxon>
        <taxon>Kickxellaceae</taxon>
        <taxon>Coemansia</taxon>
    </lineage>
</organism>
<dbReference type="InterPro" id="IPR029063">
    <property type="entry name" value="SAM-dependent_MTases_sf"/>
</dbReference>
<dbReference type="Pfam" id="PF08704">
    <property type="entry name" value="GCD14"/>
    <property type="match status" value="2"/>
</dbReference>
<evidence type="ECO:0000313" key="10">
    <source>
        <dbReference type="Proteomes" id="UP001139887"/>
    </source>
</evidence>